<keyword evidence="3" id="KW-0143">Chaperone</keyword>
<accession>A0ABP3LJS7</accession>
<keyword evidence="9" id="KW-1185">Reference proteome</keyword>
<dbReference type="Proteomes" id="UP001501706">
    <property type="component" value="Unassembled WGS sequence"/>
</dbReference>
<keyword evidence="2" id="KW-0378">Hydrolase</keyword>
<dbReference type="EMBL" id="BAAAEN010000005">
    <property type="protein sequence ID" value="GAA0502310.1"/>
    <property type="molecule type" value="Genomic_DNA"/>
</dbReference>
<comment type="caution">
    <text evidence="8">The sequence shown here is derived from an EMBL/GenBank/DDBJ whole genome shotgun (WGS) entry which is preliminary data.</text>
</comment>
<evidence type="ECO:0000256" key="1">
    <source>
        <dbReference type="ARBA" id="ARBA00022741"/>
    </source>
</evidence>
<dbReference type="InterPro" id="IPR011629">
    <property type="entry name" value="CobW-like_C"/>
</dbReference>
<name>A0ABP3LJS7_9BURK</name>
<dbReference type="RefSeq" id="WP_087841585.1">
    <property type="nucleotide sequence ID" value="NZ_BAAAEN010000005.1"/>
</dbReference>
<sequence>MPSATSAAPIPVYLLTGFLGSGKTTLLARLVHSREFADTAVVINEFGEVGLDHVLVGQSSEDDIVLLDSGCLCCASNNSLQETLESLYYRRLRGEIPAFSRIVVETSGLAEPAPLINALASDASIARHVRLAGVITTIDAEHGAATLDEYETAATQLAVADLVVLTKTDKVAPEAASAMAGQLRRQAPGAPVLRADRDGLQERTDLFQAADRRTVAPGQFGLERPRAWTRLAHVLRYGIASHVIRADGPVDWARYAAWVDYMQSRLGERLLRVKGILLMEDGAHYAIHGVRHVFSPPRPLDGEVPGDLSGVLVLITRDADEEELALAAAVLDGGA</sequence>
<evidence type="ECO:0000259" key="7">
    <source>
        <dbReference type="SMART" id="SM00833"/>
    </source>
</evidence>
<feature type="domain" description="CobW C-terminal" evidence="7">
    <location>
        <begin position="239"/>
        <end position="331"/>
    </location>
</feature>
<dbReference type="InterPro" id="IPR051316">
    <property type="entry name" value="Zinc-reg_GTPase_activator"/>
</dbReference>
<dbReference type="SUPFAM" id="SSF52540">
    <property type="entry name" value="P-loop containing nucleoside triphosphate hydrolases"/>
    <property type="match status" value="1"/>
</dbReference>
<dbReference type="InterPro" id="IPR003495">
    <property type="entry name" value="CobW/HypB/UreG_nucleotide-bd"/>
</dbReference>
<comment type="catalytic activity">
    <reaction evidence="6">
        <text>GTP + H2O = GDP + phosphate + H(+)</text>
        <dbReference type="Rhea" id="RHEA:19669"/>
        <dbReference type="ChEBI" id="CHEBI:15377"/>
        <dbReference type="ChEBI" id="CHEBI:15378"/>
        <dbReference type="ChEBI" id="CHEBI:37565"/>
        <dbReference type="ChEBI" id="CHEBI:43474"/>
        <dbReference type="ChEBI" id="CHEBI:58189"/>
    </reaction>
    <physiologicalReaction direction="left-to-right" evidence="6">
        <dbReference type="Rhea" id="RHEA:19670"/>
    </physiologicalReaction>
</comment>
<evidence type="ECO:0000256" key="5">
    <source>
        <dbReference type="ARBA" id="ARBA00045658"/>
    </source>
</evidence>
<keyword evidence="1" id="KW-0547">Nucleotide-binding</keyword>
<comment type="function">
    <text evidence="5">Zinc chaperone that directly transfers zinc cofactor to target proteins, thereby activating them. Zinc is transferred from the CXCC motif in the GTPase domain to the zinc binding site in target proteins in a process requiring GTP hydrolysis.</text>
</comment>
<organism evidence="8 9">
    <name type="scientific">Pigmentiphaga daeguensis</name>
    <dbReference type="NCBI Taxonomy" id="414049"/>
    <lineage>
        <taxon>Bacteria</taxon>
        <taxon>Pseudomonadati</taxon>
        <taxon>Pseudomonadota</taxon>
        <taxon>Betaproteobacteria</taxon>
        <taxon>Burkholderiales</taxon>
        <taxon>Alcaligenaceae</taxon>
        <taxon>Pigmentiphaga</taxon>
    </lineage>
</organism>
<dbReference type="CDD" id="cd03112">
    <property type="entry name" value="CobW-like"/>
    <property type="match status" value="1"/>
</dbReference>
<evidence type="ECO:0000256" key="6">
    <source>
        <dbReference type="ARBA" id="ARBA00049117"/>
    </source>
</evidence>
<dbReference type="SUPFAM" id="SSF90002">
    <property type="entry name" value="Hypothetical protein YjiA, C-terminal domain"/>
    <property type="match status" value="1"/>
</dbReference>
<protein>
    <submittedName>
        <fullName evidence="8">GTP-binding protein</fullName>
    </submittedName>
</protein>
<evidence type="ECO:0000256" key="3">
    <source>
        <dbReference type="ARBA" id="ARBA00023186"/>
    </source>
</evidence>
<dbReference type="Pfam" id="PF02492">
    <property type="entry name" value="cobW"/>
    <property type="match status" value="1"/>
</dbReference>
<reference evidence="9" key="1">
    <citation type="journal article" date="2019" name="Int. J. Syst. Evol. Microbiol.">
        <title>The Global Catalogue of Microorganisms (GCM) 10K type strain sequencing project: providing services to taxonomists for standard genome sequencing and annotation.</title>
        <authorList>
            <consortium name="The Broad Institute Genomics Platform"/>
            <consortium name="The Broad Institute Genome Sequencing Center for Infectious Disease"/>
            <person name="Wu L."/>
            <person name="Ma J."/>
        </authorList>
    </citation>
    <scope>NUCLEOTIDE SEQUENCE [LARGE SCALE GENOMIC DNA]</scope>
    <source>
        <strain evidence="9">JCM 14330</strain>
    </source>
</reference>
<dbReference type="InterPro" id="IPR036627">
    <property type="entry name" value="CobW-likC_sf"/>
</dbReference>
<evidence type="ECO:0000313" key="9">
    <source>
        <dbReference type="Proteomes" id="UP001501706"/>
    </source>
</evidence>
<dbReference type="SMART" id="SM00833">
    <property type="entry name" value="CobW_C"/>
    <property type="match status" value="1"/>
</dbReference>
<dbReference type="InterPro" id="IPR027417">
    <property type="entry name" value="P-loop_NTPase"/>
</dbReference>
<comment type="similarity">
    <text evidence="4">Belongs to the SIMIBI class G3E GTPase family. ZNG1 subfamily.</text>
</comment>
<evidence type="ECO:0000313" key="8">
    <source>
        <dbReference type="EMBL" id="GAA0502310.1"/>
    </source>
</evidence>
<dbReference type="Gene3D" id="3.40.50.300">
    <property type="entry name" value="P-loop containing nucleotide triphosphate hydrolases"/>
    <property type="match status" value="1"/>
</dbReference>
<dbReference type="PANTHER" id="PTHR13748">
    <property type="entry name" value="COBW-RELATED"/>
    <property type="match status" value="1"/>
</dbReference>
<gene>
    <name evidence="8" type="ORF">GCM10009097_18960</name>
</gene>
<dbReference type="Gene3D" id="3.30.1220.10">
    <property type="entry name" value="CobW-like, C-terminal domain"/>
    <property type="match status" value="1"/>
</dbReference>
<dbReference type="PANTHER" id="PTHR13748:SF62">
    <property type="entry name" value="COBW DOMAIN-CONTAINING PROTEIN"/>
    <property type="match status" value="1"/>
</dbReference>
<proteinExistence type="inferred from homology"/>
<evidence type="ECO:0000256" key="4">
    <source>
        <dbReference type="ARBA" id="ARBA00034320"/>
    </source>
</evidence>
<evidence type="ECO:0000256" key="2">
    <source>
        <dbReference type="ARBA" id="ARBA00022801"/>
    </source>
</evidence>
<dbReference type="Pfam" id="PF07683">
    <property type="entry name" value="CobW_C"/>
    <property type="match status" value="1"/>
</dbReference>